<proteinExistence type="predicted"/>
<evidence type="ECO:0000256" key="5">
    <source>
        <dbReference type="ARBA" id="ARBA00022989"/>
    </source>
</evidence>
<keyword evidence="10" id="KW-1185">Reference proteome</keyword>
<comment type="subcellular location">
    <subcellularLocation>
        <location evidence="1">Cell membrane</location>
        <topology evidence="1">Multi-pass membrane protein</topology>
    </subcellularLocation>
</comment>
<reference evidence="9 10" key="1">
    <citation type="submission" date="2020-08" db="EMBL/GenBank/DDBJ databases">
        <title>A Genomic Blueprint of the Chicken Gut Microbiome.</title>
        <authorList>
            <person name="Gilroy R."/>
            <person name="Ravi A."/>
            <person name="Getino M."/>
            <person name="Pursley I."/>
            <person name="Horton D.L."/>
            <person name="Alikhan N.-F."/>
            <person name="Baker D."/>
            <person name="Gharbi K."/>
            <person name="Hall N."/>
            <person name="Watson M."/>
            <person name="Adriaenssens E.M."/>
            <person name="Foster-Nyarko E."/>
            <person name="Jarju S."/>
            <person name="Secka A."/>
            <person name="Antonio M."/>
            <person name="Oren A."/>
            <person name="Chaudhuri R."/>
            <person name="La Ragione R.M."/>
            <person name="Hildebrand F."/>
            <person name="Pallen M.J."/>
        </authorList>
    </citation>
    <scope>NUCLEOTIDE SEQUENCE [LARGE SCALE GENOMIC DNA]</scope>
    <source>
        <strain evidence="9 10">Sa2CVA6</strain>
    </source>
</reference>
<evidence type="ECO:0000313" key="10">
    <source>
        <dbReference type="Proteomes" id="UP000634919"/>
    </source>
</evidence>
<feature type="transmembrane region" description="Helical" evidence="7">
    <location>
        <begin position="247"/>
        <end position="271"/>
    </location>
</feature>
<dbReference type="PANTHER" id="PTHR23517">
    <property type="entry name" value="RESISTANCE PROTEIN MDTM, PUTATIVE-RELATED-RELATED"/>
    <property type="match status" value="1"/>
</dbReference>
<feature type="transmembrane region" description="Helical" evidence="7">
    <location>
        <begin position="73"/>
        <end position="92"/>
    </location>
</feature>
<feature type="transmembrane region" description="Helical" evidence="7">
    <location>
        <begin position="156"/>
        <end position="179"/>
    </location>
</feature>
<sequence>MKLKGSPFVWVSFAMIVGVMGTALISPLYALYKEAWHLQASDISLIYVLYMGGALCGLLFLGRMPDRAGFRRVMQCGLVLALIGTFISMVAWNMGSLIVGRMIVGAASSMLTTSATLGLSQLSRAGQMQRVAMVTGFLMALGFGLGPLVGGIMGQWVAYPLVTTYIPTLLLGSLGLFALTRLELPESTLPDNAQRLHWRDALPKLTWPETKDSIAFVLTSALPFMAFGVFGLYASMSPLFLDKLVPWHGPFVSGTAIAVILLASACVQIMAGRLPTHWCGFGGLLGLALSNALLMVNLWAGSAILFALGVTLTAMGHGMSMLAGMGMVNRIAKPNNRSGLLSTYLVIGYIGSMLPMMAIGWIADHWGMNVAVCTFCIFVIALALTVAFFFQRHPRMRAAGL</sequence>
<dbReference type="Proteomes" id="UP000634919">
    <property type="component" value="Unassembled WGS sequence"/>
</dbReference>
<dbReference type="PROSITE" id="PS50850">
    <property type="entry name" value="MFS"/>
    <property type="match status" value="1"/>
</dbReference>
<evidence type="ECO:0000256" key="3">
    <source>
        <dbReference type="ARBA" id="ARBA00022475"/>
    </source>
</evidence>
<feature type="transmembrane region" description="Helical" evidence="7">
    <location>
        <begin position="44"/>
        <end position="61"/>
    </location>
</feature>
<gene>
    <name evidence="9" type="ORF">H9646_13170</name>
</gene>
<feature type="transmembrane region" description="Helical" evidence="7">
    <location>
        <begin position="214"/>
        <end position="235"/>
    </location>
</feature>
<evidence type="ECO:0000256" key="4">
    <source>
        <dbReference type="ARBA" id="ARBA00022692"/>
    </source>
</evidence>
<feature type="transmembrane region" description="Helical" evidence="7">
    <location>
        <begin position="7"/>
        <end position="32"/>
    </location>
</feature>
<protein>
    <submittedName>
        <fullName evidence="9">MFS transporter</fullName>
    </submittedName>
</protein>
<keyword evidence="2" id="KW-0813">Transport</keyword>
<dbReference type="EMBL" id="JACSQK010000006">
    <property type="protein sequence ID" value="MBD7961428.1"/>
    <property type="molecule type" value="Genomic_DNA"/>
</dbReference>
<evidence type="ECO:0000256" key="2">
    <source>
        <dbReference type="ARBA" id="ARBA00022448"/>
    </source>
</evidence>
<feature type="transmembrane region" description="Helical" evidence="7">
    <location>
        <begin position="369"/>
        <end position="390"/>
    </location>
</feature>
<dbReference type="InterPro" id="IPR011701">
    <property type="entry name" value="MFS"/>
</dbReference>
<dbReference type="Pfam" id="PF07690">
    <property type="entry name" value="MFS_1"/>
    <property type="match status" value="1"/>
</dbReference>
<evidence type="ECO:0000256" key="6">
    <source>
        <dbReference type="ARBA" id="ARBA00023136"/>
    </source>
</evidence>
<feature type="transmembrane region" description="Helical" evidence="7">
    <location>
        <begin position="340"/>
        <end position="363"/>
    </location>
</feature>
<keyword evidence="6 7" id="KW-0472">Membrane</keyword>
<dbReference type="SUPFAM" id="SSF103473">
    <property type="entry name" value="MFS general substrate transporter"/>
    <property type="match status" value="1"/>
</dbReference>
<evidence type="ECO:0000256" key="1">
    <source>
        <dbReference type="ARBA" id="ARBA00004651"/>
    </source>
</evidence>
<feature type="transmembrane region" description="Helical" evidence="7">
    <location>
        <begin position="306"/>
        <end position="328"/>
    </location>
</feature>
<keyword evidence="5 7" id="KW-1133">Transmembrane helix</keyword>
<evidence type="ECO:0000259" key="8">
    <source>
        <dbReference type="PROSITE" id="PS50850"/>
    </source>
</evidence>
<dbReference type="Gene3D" id="1.20.1250.20">
    <property type="entry name" value="MFS general substrate transporter like domains"/>
    <property type="match status" value="1"/>
</dbReference>
<dbReference type="RefSeq" id="WP_191723828.1">
    <property type="nucleotide sequence ID" value="NZ_JACSQK010000006.1"/>
</dbReference>
<feature type="transmembrane region" description="Helical" evidence="7">
    <location>
        <begin position="98"/>
        <end position="119"/>
    </location>
</feature>
<evidence type="ECO:0000313" key="9">
    <source>
        <dbReference type="EMBL" id="MBD7961428.1"/>
    </source>
</evidence>
<feature type="transmembrane region" description="Helical" evidence="7">
    <location>
        <begin position="131"/>
        <end position="150"/>
    </location>
</feature>
<dbReference type="InterPro" id="IPR020846">
    <property type="entry name" value="MFS_dom"/>
</dbReference>
<feature type="transmembrane region" description="Helical" evidence="7">
    <location>
        <begin position="278"/>
        <end position="300"/>
    </location>
</feature>
<dbReference type="InterPro" id="IPR036259">
    <property type="entry name" value="MFS_trans_sf"/>
</dbReference>
<keyword evidence="3" id="KW-1003">Cell membrane</keyword>
<dbReference type="InterPro" id="IPR050171">
    <property type="entry name" value="MFS_Transporters"/>
</dbReference>
<organism evidence="9 10">
    <name type="scientific">Comamonas avium</name>
    <dbReference type="NCBI Taxonomy" id="2762231"/>
    <lineage>
        <taxon>Bacteria</taxon>
        <taxon>Pseudomonadati</taxon>
        <taxon>Pseudomonadota</taxon>
        <taxon>Betaproteobacteria</taxon>
        <taxon>Burkholderiales</taxon>
        <taxon>Comamonadaceae</taxon>
        <taxon>Comamonas</taxon>
    </lineage>
</organism>
<keyword evidence="4 7" id="KW-0812">Transmembrane</keyword>
<accession>A0ABR8SD75</accession>
<name>A0ABR8SD75_9BURK</name>
<feature type="domain" description="Major facilitator superfamily (MFS) profile" evidence="8">
    <location>
        <begin position="7"/>
        <end position="397"/>
    </location>
</feature>
<dbReference type="PANTHER" id="PTHR23517:SF13">
    <property type="entry name" value="MAJOR FACILITATOR SUPERFAMILY MFS_1"/>
    <property type="match status" value="1"/>
</dbReference>
<comment type="caution">
    <text evidence="9">The sequence shown here is derived from an EMBL/GenBank/DDBJ whole genome shotgun (WGS) entry which is preliminary data.</text>
</comment>
<evidence type="ECO:0000256" key="7">
    <source>
        <dbReference type="SAM" id="Phobius"/>
    </source>
</evidence>